<sequence length="108" mass="11896">GQARSVGALLDGVLQDLGIADRVRDAQALLAWEEIAGPRLAERARAIRVHRGKLELAVPSGVWRTHLSFSKRQLLERLNARLGRTVVKDLVFVNPSAAGGRVGRKRKR</sequence>
<dbReference type="PANTHER" id="PTHR36456">
    <property type="entry name" value="UPF0232 PROTEIN SCO3875"/>
    <property type="match status" value="1"/>
</dbReference>
<evidence type="ECO:0000313" key="1">
    <source>
        <dbReference type="EMBL" id="SVD57706.1"/>
    </source>
</evidence>
<dbReference type="PANTHER" id="PTHR36456:SF1">
    <property type="entry name" value="UPF0232 PROTEIN SCO3875"/>
    <property type="match status" value="1"/>
</dbReference>
<name>A0A382WFK0_9ZZZZ</name>
<gene>
    <name evidence="1" type="ORF">METZ01_LOCUS410560</name>
</gene>
<reference evidence="1" key="1">
    <citation type="submission" date="2018-05" db="EMBL/GenBank/DDBJ databases">
        <authorList>
            <person name="Lanie J.A."/>
            <person name="Ng W.-L."/>
            <person name="Kazmierczak K.M."/>
            <person name="Andrzejewski T.M."/>
            <person name="Davidsen T.M."/>
            <person name="Wayne K.J."/>
            <person name="Tettelin H."/>
            <person name="Glass J.I."/>
            <person name="Rusch D."/>
            <person name="Podicherti R."/>
            <person name="Tsui H.-C.T."/>
            <person name="Winkler M.E."/>
        </authorList>
    </citation>
    <scope>NUCLEOTIDE SEQUENCE</scope>
</reference>
<organism evidence="1">
    <name type="scientific">marine metagenome</name>
    <dbReference type="NCBI Taxonomy" id="408172"/>
    <lineage>
        <taxon>unclassified sequences</taxon>
        <taxon>metagenomes</taxon>
        <taxon>ecological metagenomes</taxon>
    </lineage>
</organism>
<dbReference type="InterPro" id="IPR007922">
    <property type="entry name" value="DciA-like"/>
</dbReference>
<evidence type="ECO:0008006" key="2">
    <source>
        <dbReference type="Google" id="ProtNLM"/>
    </source>
</evidence>
<feature type="non-terminal residue" evidence="1">
    <location>
        <position position="1"/>
    </location>
</feature>
<dbReference type="EMBL" id="UINC01159553">
    <property type="protein sequence ID" value="SVD57706.1"/>
    <property type="molecule type" value="Genomic_DNA"/>
</dbReference>
<dbReference type="AlphaFoldDB" id="A0A382WFK0"/>
<accession>A0A382WFK0</accession>
<protein>
    <recommendedName>
        <fullName evidence="2">DUF721 domain-containing protein</fullName>
    </recommendedName>
</protein>
<dbReference type="Pfam" id="PF05258">
    <property type="entry name" value="DciA"/>
    <property type="match status" value="1"/>
</dbReference>
<proteinExistence type="predicted"/>